<dbReference type="PROSITE" id="PS50928">
    <property type="entry name" value="ABC_TM1"/>
    <property type="match status" value="1"/>
</dbReference>
<name>A0A537M203_9BACT</name>
<reference evidence="9 10" key="1">
    <citation type="journal article" date="2019" name="Nat. Microbiol.">
        <title>Mediterranean grassland soil C-N compound turnover is dependent on rainfall and depth, and is mediated by genomically divergent microorganisms.</title>
        <authorList>
            <person name="Diamond S."/>
            <person name="Andeer P.F."/>
            <person name="Li Z."/>
            <person name="Crits-Christoph A."/>
            <person name="Burstein D."/>
            <person name="Anantharaman K."/>
            <person name="Lane K.R."/>
            <person name="Thomas B.C."/>
            <person name="Pan C."/>
            <person name="Northen T.R."/>
            <person name="Banfield J.F."/>
        </authorList>
    </citation>
    <scope>NUCLEOTIDE SEQUENCE [LARGE SCALE GENOMIC DNA]</scope>
    <source>
        <strain evidence="9">NP_5</strain>
    </source>
</reference>
<comment type="subcellular location">
    <subcellularLocation>
        <location evidence="1 7">Cell membrane</location>
        <topology evidence="1 7">Multi-pass membrane protein</topology>
    </subcellularLocation>
</comment>
<sequence>MARFISARLLVTVPVVFGVTLAVFSMLFLIPGDPVKMMLSEFGTSPEQIARMRAQLHLNEPFAEQFGRFVWGAVQGNLGESIRDRRPVRAEILEVLPATVQLAVTALVLSGLLGITLGILAAVRQNSWWDMGSMVVALIGVSMPSFWLGLLLILLFSLYLGWLPAAGGGGLEHLVLPACALGAGAAAIIARLTRSTMLEVLRMEYMTTARAKGLTGAGVVLGHGLKNALIPIITIFGLQFGSLLAGTVIIETVFGRPGIGRLLVGAILYKDFPLVQGVVLFVAVGYVLINLAVDVIYAAIDPRIRYG</sequence>
<feature type="transmembrane region" description="Helical" evidence="7">
    <location>
        <begin position="274"/>
        <end position="300"/>
    </location>
</feature>
<dbReference type="Pfam" id="PF00528">
    <property type="entry name" value="BPD_transp_1"/>
    <property type="match status" value="1"/>
</dbReference>
<evidence type="ECO:0000256" key="3">
    <source>
        <dbReference type="ARBA" id="ARBA00022475"/>
    </source>
</evidence>
<keyword evidence="2 7" id="KW-0813">Transport</keyword>
<dbReference type="AlphaFoldDB" id="A0A537M203"/>
<evidence type="ECO:0000256" key="6">
    <source>
        <dbReference type="ARBA" id="ARBA00023136"/>
    </source>
</evidence>
<dbReference type="Proteomes" id="UP000320393">
    <property type="component" value="Unassembled WGS sequence"/>
</dbReference>
<feature type="transmembrane region" description="Helical" evidence="7">
    <location>
        <begin position="174"/>
        <end position="193"/>
    </location>
</feature>
<evidence type="ECO:0000256" key="4">
    <source>
        <dbReference type="ARBA" id="ARBA00022692"/>
    </source>
</evidence>
<dbReference type="Gene3D" id="1.10.3720.10">
    <property type="entry name" value="MetI-like"/>
    <property type="match status" value="1"/>
</dbReference>
<comment type="similarity">
    <text evidence="7">Belongs to the binding-protein-dependent transport system permease family.</text>
</comment>
<evidence type="ECO:0000259" key="8">
    <source>
        <dbReference type="PROSITE" id="PS50928"/>
    </source>
</evidence>
<feature type="domain" description="ABC transmembrane type-1" evidence="8">
    <location>
        <begin position="96"/>
        <end position="297"/>
    </location>
</feature>
<organism evidence="9 10">
    <name type="scientific">Candidatus Segetimicrobium genomatis</name>
    <dbReference type="NCBI Taxonomy" id="2569760"/>
    <lineage>
        <taxon>Bacteria</taxon>
        <taxon>Bacillati</taxon>
        <taxon>Candidatus Sysuimicrobiota</taxon>
        <taxon>Candidatus Sysuimicrobiia</taxon>
        <taxon>Candidatus Sysuimicrobiales</taxon>
        <taxon>Candidatus Segetimicrobiaceae</taxon>
        <taxon>Candidatus Segetimicrobium</taxon>
    </lineage>
</organism>
<dbReference type="InterPro" id="IPR000515">
    <property type="entry name" value="MetI-like"/>
</dbReference>
<dbReference type="PANTHER" id="PTHR43163:SF6">
    <property type="entry name" value="DIPEPTIDE TRANSPORT SYSTEM PERMEASE PROTEIN DPPB-RELATED"/>
    <property type="match status" value="1"/>
</dbReference>
<dbReference type="SUPFAM" id="SSF161098">
    <property type="entry name" value="MetI-like"/>
    <property type="match status" value="1"/>
</dbReference>
<dbReference type="CDD" id="cd06261">
    <property type="entry name" value="TM_PBP2"/>
    <property type="match status" value="1"/>
</dbReference>
<evidence type="ECO:0000313" key="10">
    <source>
        <dbReference type="Proteomes" id="UP000320393"/>
    </source>
</evidence>
<gene>
    <name evidence="9" type="ORF">E6H02_03425</name>
</gene>
<feature type="transmembrane region" description="Helical" evidence="7">
    <location>
        <begin position="7"/>
        <end position="30"/>
    </location>
</feature>
<accession>A0A537M203</accession>
<keyword evidence="5 7" id="KW-1133">Transmembrane helix</keyword>
<dbReference type="InterPro" id="IPR035906">
    <property type="entry name" value="MetI-like_sf"/>
</dbReference>
<keyword evidence="6 7" id="KW-0472">Membrane</keyword>
<keyword evidence="3" id="KW-1003">Cell membrane</keyword>
<protein>
    <submittedName>
        <fullName evidence="9">ABC transporter permease</fullName>
    </submittedName>
</protein>
<evidence type="ECO:0000256" key="2">
    <source>
        <dbReference type="ARBA" id="ARBA00022448"/>
    </source>
</evidence>
<evidence type="ECO:0000256" key="5">
    <source>
        <dbReference type="ARBA" id="ARBA00022989"/>
    </source>
</evidence>
<dbReference type="PANTHER" id="PTHR43163">
    <property type="entry name" value="DIPEPTIDE TRANSPORT SYSTEM PERMEASE PROTEIN DPPB-RELATED"/>
    <property type="match status" value="1"/>
</dbReference>
<dbReference type="EMBL" id="VBAM01000116">
    <property type="protein sequence ID" value="TMJ14311.1"/>
    <property type="molecule type" value="Genomic_DNA"/>
</dbReference>
<evidence type="ECO:0000313" key="9">
    <source>
        <dbReference type="EMBL" id="TMJ14311.1"/>
    </source>
</evidence>
<dbReference type="GO" id="GO:0055085">
    <property type="term" value="P:transmembrane transport"/>
    <property type="evidence" value="ECO:0007669"/>
    <property type="project" value="InterPro"/>
</dbReference>
<dbReference type="GO" id="GO:0005886">
    <property type="term" value="C:plasma membrane"/>
    <property type="evidence" value="ECO:0007669"/>
    <property type="project" value="UniProtKB-SubCell"/>
</dbReference>
<keyword evidence="4 7" id="KW-0812">Transmembrane</keyword>
<dbReference type="Pfam" id="PF19300">
    <property type="entry name" value="BPD_transp_1_N"/>
    <property type="match status" value="1"/>
</dbReference>
<evidence type="ECO:0000256" key="1">
    <source>
        <dbReference type="ARBA" id="ARBA00004651"/>
    </source>
</evidence>
<evidence type="ECO:0000256" key="7">
    <source>
        <dbReference type="RuleBase" id="RU363032"/>
    </source>
</evidence>
<proteinExistence type="inferred from homology"/>
<dbReference type="InterPro" id="IPR045621">
    <property type="entry name" value="BPD_transp_1_N"/>
</dbReference>
<feature type="transmembrane region" description="Helical" evidence="7">
    <location>
        <begin position="135"/>
        <end position="162"/>
    </location>
</feature>
<feature type="transmembrane region" description="Helical" evidence="7">
    <location>
        <begin position="102"/>
        <end position="123"/>
    </location>
</feature>
<comment type="caution">
    <text evidence="9">The sequence shown here is derived from an EMBL/GenBank/DDBJ whole genome shotgun (WGS) entry which is preliminary data.</text>
</comment>